<evidence type="ECO:0000313" key="2">
    <source>
        <dbReference type="EMBL" id="VDO83528.1"/>
    </source>
</evidence>
<dbReference type="WBParaSite" id="HPBE_0001007801-mRNA-1">
    <property type="protein sequence ID" value="HPBE_0001007801-mRNA-1"/>
    <property type="gene ID" value="HPBE_0001007801"/>
</dbReference>
<keyword evidence="1" id="KW-0732">Signal</keyword>
<evidence type="ECO:0000313" key="4">
    <source>
        <dbReference type="WBParaSite" id="HPBE_0001007801-mRNA-1"/>
    </source>
</evidence>
<organism evidence="3 4">
    <name type="scientific">Heligmosomoides polygyrus</name>
    <name type="common">Parasitic roundworm</name>
    <dbReference type="NCBI Taxonomy" id="6339"/>
    <lineage>
        <taxon>Eukaryota</taxon>
        <taxon>Metazoa</taxon>
        <taxon>Ecdysozoa</taxon>
        <taxon>Nematoda</taxon>
        <taxon>Chromadorea</taxon>
        <taxon>Rhabditida</taxon>
        <taxon>Rhabditina</taxon>
        <taxon>Rhabditomorpha</taxon>
        <taxon>Strongyloidea</taxon>
        <taxon>Heligmosomidae</taxon>
        <taxon>Heligmosomoides</taxon>
    </lineage>
</organism>
<evidence type="ECO:0000256" key="1">
    <source>
        <dbReference type="SAM" id="SignalP"/>
    </source>
</evidence>
<reference evidence="2 3" key="1">
    <citation type="submission" date="2018-11" db="EMBL/GenBank/DDBJ databases">
        <authorList>
            <consortium name="Pathogen Informatics"/>
        </authorList>
    </citation>
    <scope>NUCLEOTIDE SEQUENCE [LARGE SCALE GENOMIC DNA]</scope>
</reference>
<sequence>MRVITLAFLLATYAVCQQDEEGSHQSSYKDVNDTMSTAFQGNANDTTAILDKEGRIRIKVGHIGAVNALRNDAVVLELSRKSLRNERILDDDFDVE</sequence>
<accession>A0A3P8C5U4</accession>
<accession>A0A183FQP3</accession>
<protein>
    <submittedName>
        <fullName evidence="4">Isoaspartyl peptidase/L-asparaginase</fullName>
    </submittedName>
</protein>
<keyword evidence="3" id="KW-1185">Reference proteome</keyword>
<evidence type="ECO:0000313" key="3">
    <source>
        <dbReference type="Proteomes" id="UP000050761"/>
    </source>
</evidence>
<feature type="signal peptide" evidence="1">
    <location>
        <begin position="1"/>
        <end position="16"/>
    </location>
</feature>
<dbReference type="EMBL" id="UZAH01026641">
    <property type="protein sequence ID" value="VDO83528.1"/>
    <property type="molecule type" value="Genomic_DNA"/>
</dbReference>
<dbReference type="AlphaFoldDB" id="A0A183FQP3"/>
<gene>
    <name evidence="2" type="ORF">HPBE_LOCUS10079</name>
</gene>
<dbReference type="OrthoDB" id="5856191at2759"/>
<feature type="chain" id="PRO_5044551576" evidence="1">
    <location>
        <begin position="17"/>
        <end position="96"/>
    </location>
</feature>
<name>A0A183FQP3_HELPZ</name>
<reference evidence="4" key="2">
    <citation type="submission" date="2019-09" db="UniProtKB">
        <authorList>
            <consortium name="WormBaseParasite"/>
        </authorList>
    </citation>
    <scope>IDENTIFICATION</scope>
</reference>
<proteinExistence type="predicted"/>
<dbReference type="Proteomes" id="UP000050761">
    <property type="component" value="Unassembled WGS sequence"/>
</dbReference>